<accession>A0A4Y2E504</accession>
<reference evidence="1 2" key="1">
    <citation type="journal article" date="2019" name="Sci. Rep.">
        <title>Orb-weaving spider Araneus ventricosus genome elucidates the spidroin gene catalogue.</title>
        <authorList>
            <person name="Kono N."/>
            <person name="Nakamura H."/>
            <person name="Ohtoshi R."/>
            <person name="Moran D.A.P."/>
            <person name="Shinohara A."/>
            <person name="Yoshida Y."/>
            <person name="Fujiwara M."/>
            <person name="Mori M."/>
            <person name="Tomita M."/>
            <person name="Arakawa K."/>
        </authorList>
    </citation>
    <scope>NUCLEOTIDE SEQUENCE [LARGE SCALE GENOMIC DNA]</scope>
</reference>
<dbReference type="EMBL" id="BGPR01000514">
    <property type="protein sequence ID" value="GBM24232.1"/>
    <property type="molecule type" value="Genomic_DNA"/>
</dbReference>
<keyword evidence="2" id="KW-1185">Reference proteome</keyword>
<organism evidence="1 2">
    <name type="scientific">Araneus ventricosus</name>
    <name type="common">Orbweaver spider</name>
    <name type="synonym">Epeira ventricosa</name>
    <dbReference type="NCBI Taxonomy" id="182803"/>
    <lineage>
        <taxon>Eukaryota</taxon>
        <taxon>Metazoa</taxon>
        <taxon>Ecdysozoa</taxon>
        <taxon>Arthropoda</taxon>
        <taxon>Chelicerata</taxon>
        <taxon>Arachnida</taxon>
        <taxon>Araneae</taxon>
        <taxon>Araneomorphae</taxon>
        <taxon>Entelegynae</taxon>
        <taxon>Araneoidea</taxon>
        <taxon>Araneidae</taxon>
        <taxon>Araneus</taxon>
    </lineage>
</organism>
<comment type="caution">
    <text evidence="1">The sequence shown here is derived from an EMBL/GenBank/DDBJ whole genome shotgun (WGS) entry which is preliminary data.</text>
</comment>
<protein>
    <submittedName>
        <fullName evidence="1">Uncharacterized protein</fullName>
    </submittedName>
</protein>
<name>A0A4Y2E504_ARAVE</name>
<evidence type="ECO:0000313" key="1">
    <source>
        <dbReference type="EMBL" id="GBM24232.1"/>
    </source>
</evidence>
<proteinExistence type="predicted"/>
<dbReference type="AlphaFoldDB" id="A0A4Y2E504"/>
<evidence type="ECO:0000313" key="2">
    <source>
        <dbReference type="Proteomes" id="UP000499080"/>
    </source>
</evidence>
<dbReference type="Proteomes" id="UP000499080">
    <property type="component" value="Unassembled WGS sequence"/>
</dbReference>
<gene>
    <name evidence="1" type="ORF">AVEN_22567_1</name>
</gene>
<sequence length="94" mass="11046">MDAWQTDLLSTLAVSSALDTALVNTRQKILTRCFQMVDERLLMYLPLHVHYTCLNNCMRYSRRAMKCSLPSLLRKKCCQRWHLCLLPWTKQGGR</sequence>